<keyword evidence="3" id="KW-1185">Reference proteome</keyword>
<accession>A0A0W0RFF9</accession>
<keyword evidence="2" id="KW-0808">Transferase</keyword>
<dbReference type="InterPro" id="IPR000182">
    <property type="entry name" value="GNAT_dom"/>
</dbReference>
<dbReference type="EMBL" id="LNXU01000045">
    <property type="protein sequence ID" value="KTC69691.1"/>
    <property type="molecule type" value="Genomic_DNA"/>
</dbReference>
<name>A0A0W0RFF9_LEGBO</name>
<protein>
    <submittedName>
        <fullName evidence="2">Acetyltransferase</fullName>
    </submittedName>
</protein>
<reference evidence="2 3" key="1">
    <citation type="submission" date="2015-11" db="EMBL/GenBank/DDBJ databases">
        <title>Genomic analysis of 38 Legionella species identifies large and diverse effector repertoires.</title>
        <authorList>
            <person name="Burstein D."/>
            <person name="Amaro F."/>
            <person name="Zusman T."/>
            <person name="Lifshitz Z."/>
            <person name="Cohen O."/>
            <person name="Gilbert J.A."/>
            <person name="Pupko T."/>
            <person name="Shuman H.A."/>
            <person name="Segal G."/>
        </authorList>
    </citation>
    <scope>NUCLEOTIDE SEQUENCE [LARGE SCALE GENOMIC DNA]</scope>
    <source>
        <strain evidence="2 3">WIGA</strain>
    </source>
</reference>
<evidence type="ECO:0000313" key="2">
    <source>
        <dbReference type="EMBL" id="KTC69691.1"/>
    </source>
</evidence>
<dbReference type="PROSITE" id="PS51186">
    <property type="entry name" value="GNAT"/>
    <property type="match status" value="1"/>
</dbReference>
<dbReference type="OrthoDB" id="5867071at2"/>
<gene>
    <name evidence="2" type="primary">rimI_2</name>
    <name evidence="2" type="ORF">Lboz_3207</name>
</gene>
<dbReference type="Proteomes" id="UP000054695">
    <property type="component" value="Unassembled WGS sequence"/>
</dbReference>
<proteinExistence type="predicted"/>
<dbReference type="CDD" id="cd04301">
    <property type="entry name" value="NAT_SF"/>
    <property type="match status" value="1"/>
</dbReference>
<evidence type="ECO:0000313" key="3">
    <source>
        <dbReference type="Proteomes" id="UP000054695"/>
    </source>
</evidence>
<evidence type="ECO:0000259" key="1">
    <source>
        <dbReference type="PROSITE" id="PS51186"/>
    </source>
</evidence>
<dbReference type="PATRIC" id="fig|447.4.peg.3428"/>
<sequence>MLLFSAALFKHQLDFKPLSERMEYLSLAATWAEGEWGYIRNKGVEYRKGVLNDLKEHVYIGTLNDEPVALFALFPKEMAPEFNEKKFKAPAVSELMYVYVDKPYRGLGFGKQIIEQAKQIAKAQKAEFIMLDTLKPSLNRFYENAGAQIIAENQLFSHPTDVLTMKL</sequence>
<dbReference type="GO" id="GO:0016747">
    <property type="term" value="F:acyltransferase activity, transferring groups other than amino-acyl groups"/>
    <property type="evidence" value="ECO:0007669"/>
    <property type="project" value="InterPro"/>
</dbReference>
<dbReference type="InterPro" id="IPR016181">
    <property type="entry name" value="Acyl_CoA_acyltransferase"/>
</dbReference>
<feature type="domain" description="N-acetyltransferase" evidence="1">
    <location>
        <begin position="13"/>
        <end position="167"/>
    </location>
</feature>
<dbReference type="Pfam" id="PF00583">
    <property type="entry name" value="Acetyltransf_1"/>
    <property type="match status" value="1"/>
</dbReference>
<dbReference type="AlphaFoldDB" id="A0A0W0RFF9"/>
<dbReference type="SUPFAM" id="SSF55729">
    <property type="entry name" value="Acyl-CoA N-acyltransferases (Nat)"/>
    <property type="match status" value="1"/>
</dbReference>
<dbReference type="Gene3D" id="3.40.630.30">
    <property type="match status" value="1"/>
</dbReference>
<comment type="caution">
    <text evidence="2">The sequence shown here is derived from an EMBL/GenBank/DDBJ whole genome shotgun (WGS) entry which is preliminary data.</text>
</comment>
<dbReference type="RefSeq" id="WP_058460748.1">
    <property type="nucleotide sequence ID" value="NZ_CAAAIY010000007.1"/>
</dbReference>
<organism evidence="2 3">
    <name type="scientific">Legionella bozemanae</name>
    <name type="common">Fluoribacter bozemanae</name>
    <dbReference type="NCBI Taxonomy" id="447"/>
    <lineage>
        <taxon>Bacteria</taxon>
        <taxon>Pseudomonadati</taxon>
        <taxon>Pseudomonadota</taxon>
        <taxon>Gammaproteobacteria</taxon>
        <taxon>Legionellales</taxon>
        <taxon>Legionellaceae</taxon>
        <taxon>Legionella</taxon>
    </lineage>
</organism>